<keyword evidence="2" id="KW-0238">DNA-binding</keyword>
<dbReference type="PRINTS" id="PR00778">
    <property type="entry name" value="HTHARSR"/>
</dbReference>
<feature type="domain" description="HTH arsR-type" evidence="1">
    <location>
        <begin position="7"/>
        <end position="106"/>
    </location>
</feature>
<evidence type="ECO:0000313" key="3">
    <source>
        <dbReference type="Proteomes" id="UP000184471"/>
    </source>
</evidence>
<keyword evidence="3" id="KW-1185">Reference proteome</keyword>
<dbReference type="PROSITE" id="PS50987">
    <property type="entry name" value="HTH_ARSR_2"/>
    <property type="match status" value="1"/>
</dbReference>
<dbReference type="SMART" id="SM00418">
    <property type="entry name" value="HTH_ARSR"/>
    <property type="match status" value="1"/>
</dbReference>
<dbReference type="Proteomes" id="UP000184471">
    <property type="component" value="Unassembled WGS sequence"/>
</dbReference>
<evidence type="ECO:0000313" key="2">
    <source>
        <dbReference type="EMBL" id="SHG31797.1"/>
    </source>
</evidence>
<dbReference type="AlphaFoldDB" id="A0A1M5ITZ8"/>
<dbReference type="Gene3D" id="1.10.10.10">
    <property type="entry name" value="Winged helix-like DNA-binding domain superfamily/Winged helix DNA-binding domain"/>
    <property type="match status" value="1"/>
</dbReference>
<dbReference type="GO" id="GO:0003700">
    <property type="term" value="F:DNA-binding transcription factor activity"/>
    <property type="evidence" value="ECO:0007669"/>
    <property type="project" value="InterPro"/>
</dbReference>
<gene>
    <name evidence="2" type="ORF">SAMN05444351_2218</name>
</gene>
<protein>
    <submittedName>
        <fullName evidence="2">DNA-binding transcriptional regulator, ArsR family</fullName>
    </submittedName>
</protein>
<proteinExistence type="predicted"/>
<evidence type="ECO:0000259" key="1">
    <source>
        <dbReference type="PROSITE" id="PS50987"/>
    </source>
</evidence>
<sequence length="115" mass="12934">MTRDQLHPDLDQISMAQVLHGFADPARLHMVKTMYELGECQCSLVYADLGLSKSNASHHFRVLRESGILRRSQRGSQQYAALRAEELEQRFPGLLASVLSNIDVAEPDRSAPRTQ</sequence>
<dbReference type="SUPFAM" id="SSF46785">
    <property type="entry name" value="Winged helix' DNA-binding domain"/>
    <property type="match status" value="1"/>
</dbReference>
<dbReference type="RefSeq" id="WP_217651206.1">
    <property type="nucleotide sequence ID" value="NZ_FQVX01000002.1"/>
</dbReference>
<dbReference type="EMBL" id="FQVX01000002">
    <property type="protein sequence ID" value="SHG31797.1"/>
    <property type="molecule type" value="Genomic_DNA"/>
</dbReference>
<dbReference type="CDD" id="cd00090">
    <property type="entry name" value="HTH_ARSR"/>
    <property type="match status" value="1"/>
</dbReference>
<reference evidence="2 3" key="1">
    <citation type="submission" date="2016-11" db="EMBL/GenBank/DDBJ databases">
        <authorList>
            <person name="Jaros S."/>
            <person name="Januszkiewicz K."/>
            <person name="Wedrychowicz H."/>
        </authorList>
    </citation>
    <scope>NUCLEOTIDE SEQUENCE [LARGE SCALE GENOMIC DNA]</scope>
    <source>
        <strain evidence="2 3">DSM 45408</strain>
    </source>
</reference>
<dbReference type="InterPro" id="IPR011991">
    <property type="entry name" value="ArsR-like_HTH"/>
</dbReference>
<organism evidence="2 3">
    <name type="scientific">Geodermatophilus nigrescens</name>
    <dbReference type="NCBI Taxonomy" id="1070870"/>
    <lineage>
        <taxon>Bacteria</taxon>
        <taxon>Bacillati</taxon>
        <taxon>Actinomycetota</taxon>
        <taxon>Actinomycetes</taxon>
        <taxon>Geodermatophilales</taxon>
        <taxon>Geodermatophilaceae</taxon>
        <taxon>Geodermatophilus</taxon>
    </lineage>
</organism>
<accession>A0A1M5ITZ8</accession>
<dbReference type="GO" id="GO:0003677">
    <property type="term" value="F:DNA binding"/>
    <property type="evidence" value="ECO:0007669"/>
    <property type="project" value="UniProtKB-KW"/>
</dbReference>
<dbReference type="InterPro" id="IPR036390">
    <property type="entry name" value="WH_DNA-bd_sf"/>
</dbReference>
<dbReference type="InterPro" id="IPR001845">
    <property type="entry name" value="HTH_ArsR_DNA-bd_dom"/>
</dbReference>
<dbReference type="Pfam" id="PF01022">
    <property type="entry name" value="HTH_5"/>
    <property type="match status" value="1"/>
</dbReference>
<name>A0A1M5ITZ8_9ACTN</name>
<dbReference type="InterPro" id="IPR036388">
    <property type="entry name" value="WH-like_DNA-bd_sf"/>
</dbReference>